<proteinExistence type="predicted"/>
<dbReference type="RefSeq" id="WP_003454074.1">
    <property type="nucleotide sequence ID" value="NZ_AJMR01000191.1"/>
</dbReference>
<dbReference type="KEGG" id="pfuw:KF707C_24160"/>
<evidence type="ECO:0000313" key="2">
    <source>
        <dbReference type="Proteomes" id="UP000218554"/>
    </source>
</evidence>
<dbReference type="AlphaFoldDB" id="A0AAD1BYC1"/>
<evidence type="ECO:0008006" key="3">
    <source>
        <dbReference type="Google" id="ProtNLM"/>
    </source>
</evidence>
<name>A0AAD1BYC1_METFU</name>
<sequence>MTTTSRAVRHGVFLLLTVAALLTVAGCASRPEPPPVVVSASTWRQVDRDIAAASLAATGQARGYAQDAMERWMDLVYQRTDSHYIPWFSSFWTRKWLGMKVTWYRLSADDQHDDTVERLARYLQEEYDEQVLEPVARELSPDDIMEKATRLYVLQLDQRLDGIPQRLGVPLDQFERHLMEIPAIESVPPAEGASLYQVLSADPLEKLPAYAGLMTRLREAPGGAGAWATHAGLSSITRQTSQQLTSEMTASGAASVVSSLVGRVAGSVLSLGFTGISAMLQENERPDREARLRKSLNEAFDEEWLELMRNPDTGVMAGVFHLAGQVEGRLGRTAVHPIRFEPEPRVVPVPWD</sequence>
<protein>
    <recommendedName>
        <fullName evidence="3">Lipoprotein</fullName>
    </recommendedName>
</protein>
<gene>
    <name evidence="1" type="ORF">KF707C_24160</name>
</gene>
<keyword evidence="2" id="KW-1185">Reference proteome</keyword>
<evidence type="ECO:0000313" key="1">
    <source>
        <dbReference type="EMBL" id="BAU74104.1"/>
    </source>
</evidence>
<reference evidence="1 2" key="2">
    <citation type="journal article" date="2017" name="Int. J. Syst. Evol. Microbiol.">
        <title>Pseudomonas furukawaii sp. nov., a polychlorinated biphenyl-degrading bacterium isolated from biphenyl-contaminated soil in Japan.</title>
        <authorList>
            <person name="Kimura N."/>
            <person name="Watanabe T."/>
            <person name="Suenaga H."/>
            <person name="Fujihara H."/>
            <person name="Futagami T."/>
            <person name="Goto M."/>
            <person name="Hanada S."/>
            <person name="Hirose J."/>
        </authorList>
    </citation>
    <scope>NUCLEOTIDE SEQUENCE [LARGE SCALE GENOMIC DNA]</scope>
    <source>
        <strain evidence="2">DSM 10086 / NBRC 110670 / KF707</strain>
    </source>
</reference>
<dbReference type="PROSITE" id="PS51257">
    <property type="entry name" value="PROKAR_LIPOPROTEIN"/>
    <property type="match status" value="1"/>
</dbReference>
<organism evidence="1 2">
    <name type="scientific">Metapseudomonas furukawaii</name>
    <name type="common">Pseudomonas furukawaii</name>
    <dbReference type="NCBI Taxonomy" id="1149133"/>
    <lineage>
        <taxon>Bacteria</taxon>
        <taxon>Pseudomonadati</taxon>
        <taxon>Pseudomonadota</taxon>
        <taxon>Gammaproteobacteria</taxon>
        <taxon>Pseudomonadales</taxon>
        <taxon>Pseudomonadaceae</taxon>
        <taxon>Metapseudomonas</taxon>
    </lineage>
</organism>
<accession>A0AAD1BYC1</accession>
<reference evidence="2" key="1">
    <citation type="submission" date="2015-05" db="EMBL/GenBank/DDBJ databases">
        <title>Draft genome sequencing of a biphenyl-degrading bacterium, Pseudomonas balearica KF707 (=NBRC110670).</title>
        <authorList>
            <person name="Kimura N."/>
            <person name="Hirose J."/>
            <person name="Watanabe T."/>
            <person name="Suenaga H."/>
            <person name="Fujihara H."/>
            <person name="Noguchi M."/>
            <person name="Hashimoto M."/>
            <person name="Shimodaira J."/>
            <person name="Tsuchikane K."/>
            <person name="Hosoyama A."/>
            <person name="Yamazoe A."/>
            <person name="Fujita N."/>
            <person name="Furukawa K."/>
        </authorList>
    </citation>
    <scope>NUCLEOTIDE SEQUENCE [LARGE SCALE GENOMIC DNA]</scope>
    <source>
        <strain evidence="2">DSM 10086 / NBRC 110670 / KF707</strain>
    </source>
</reference>
<dbReference type="Proteomes" id="UP000218554">
    <property type="component" value="Chromosome"/>
</dbReference>
<dbReference type="EMBL" id="AP014862">
    <property type="protein sequence ID" value="BAU74104.1"/>
    <property type="molecule type" value="Genomic_DNA"/>
</dbReference>